<dbReference type="OrthoDB" id="2678178at2"/>
<feature type="compositionally biased region" description="Basic and acidic residues" evidence="1">
    <location>
        <begin position="169"/>
        <end position="185"/>
    </location>
</feature>
<evidence type="ECO:0000259" key="2">
    <source>
        <dbReference type="Pfam" id="PF11181"/>
    </source>
</evidence>
<evidence type="ECO:0000256" key="1">
    <source>
        <dbReference type="SAM" id="MobiDB-lite"/>
    </source>
</evidence>
<dbReference type="RefSeq" id="WP_134210361.1">
    <property type="nucleotide sequence ID" value="NZ_CP038015.1"/>
</dbReference>
<feature type="domain" description="General stress protein 17M-like" evidence="2">
    <location>
        <begin position="11"/>
        <end position="100"/>
    </location>
</feature>
<gene>
    <name evidence="3" type="ORF">E2636_11780</name>
</gene>
<name>A0A4P7A1K4_9BACL</name>
<dbReference type="InterPro" id="IPR025889">
    <property type="entry name" value="GSP17M-like_dom"/>
</dbReference>
<feature type="compositionally biased region" description="Basic and acidic residues" evidence="1">
    <location>
        <begin position="292"/>
        <end position="308"/>
    </location>
</feature>
<proteinExistence type="predicted"/>
<feature type="compositionally biased region" description="Basic and acidic residues" evidence="1">
    <location>
        <begin position="220"/>
        <end position="237"/>
    </location>
</feature>
<protein>
    <recommendedName>
        <fullName evidence="2">General stress protein 17M-like domain-containing protein</fullName>
    </recommendedName>
</protein>
<dbReference type="Pfam" id="PF11181">
    <property type="entry name" value="YflT"/>
    <property type="match status" value="1"/>
</dbReference>
<reference evidence="3 4" key="1">
    <citation type="submission" date="2019-03" db="EMBL/GenBank/DDBJ databases">
        <title>Complete genome sequence of Paenisporosarcina antarctica CGMCC 1.6503T.</title>
        <authorList>
            <person name="Rong J.-C."/>
            <person name="Chi N.-Y."/>
            <person name="Zhang Q.-F."/>
        </authorList>
    </citation>
    <scope>NUCLEOTIDE SEQUENCE [LARGE SCALE GENOMIC DNA]</scope>
    <source>
        <strain evidence="3 4">CGMCC 1.6503</strain>
    </source>
</reference>
<evidence type="ECO:0000313" key="4">
    <source>
        <dbReference type="Proteomes" id="UP000294292"/>
    </source>
</evidence>
<feature type="compositionally biased region" description="Polar residues" evidence="1">
    <location>
        <begin position="240"/>
        <end position="251"/>
    </location>
</feature>
<evidence type="ECO:0000313" key="3">
    <source>
        <dbReference type="EMBL" id="QBP41786.1"/>
    </source>
</evidence>
<keyword evidence="4" id="KW-1185">Reference proteome</keyword>
<accession>A0A4P7A1K4</accession>
<feature type="region of interest" description="Disordered" evidence="1">
    <location>
        <begin position="119"/>
        <end position="318"/>
    </location>
</feature>
<dbReference type="Proteomes" id="UP000294292">
    <property type="component" value="Chromosome"/>
</dbReference>
<dbReference type="AlphaFoldDB" id="A0A4P7A1K4"/>
<dbReference type="KEGG" id="panc:E2636_11780"/>
<sequence length="318" mass="36357">MKLESNRRIVVALSEEQMYVKLEQLKEQGYSESDIHVVSKERSHMSTLNSHSEVSTHEAGTMIDKFKSWFTGEDAIKEGLRKLDLSDGETERYSKDVANGGFVLYTDREAVPNEDVLANQQLNEVEVENNVFDSSRNSEQPYPGEERPVQQSEPNFKETTRNDASTNQHVKEKTEPQSEYAKEQGFEPSANDLVNKTDGQFDDPQDRLERGETFSTDPYLVKDENHSIHSMQEEKMIQNKRPTNNEISNEQRFGFQSPGADPNLGPAAFGSEDLDNNSNNNELQSGEDEQEDIKTDQYEERIEPEKLRSKMPLNNKIL</sequence>
<dbReference type="EMBL" id="CP038015">
    <property type="protein sequence ID" value="QBP41786.1"/>
    <property type="molecule type" value="Genomic_DNA"/>
</dbReference>
<organism evidence="3 4">
    <name type="scientific">Paenisporosarcina antarctica</name>
    <dbReference type="NCBI Taxonomy" id="417367"/>
    <lineage>
        <taxon>Bacteria</taxon>
        <taxon>Bacillati</taxon>
        <taxon>Bacillota</taxon>
        <taxon>Bacilli</taxon>
        <taxon>Bacillales</taxon>
        <taxon>Caryophanaceae</taxon>
        <taxon>Paenisporosarcina</taxon>
    </lineage>
</organism>